<dbReference type="RefSeq" id="WP_200239987.1">
    <property type="nucleotide sequence ID" value="NZ_NRRV01000047.1"/>
</dbReference>
<dbReference type="EMBL" id="NRRV01000047">
    <property type="protein sequence ID" value="MBK1632438.1"/>
    <property type="molecule type" value="Genomic_DNA"/>
</dbReference>
<dbReference type="Pfam" id="PF14236">
    <property type="entry name" value="DruA"/>
    <property type="match status" value="1"/>
</dbReference>
<dbReference type="InterPro" id="IPR025639">
    <property type="entry name" value="DruA"/>
</dbReference>
<sequence length="293" mass="32984">MGEETGHRVCGRTLSEADLAAIRVEIALADPPNRAEIARRVCRRLDWRNAKGEAKLMSARVGLLRLHRSGLIELPEPTTRNNNGLPLKHGPKRWPQERAFSGSVGALSGLRLSPVAEKARSRLWNGLIDRYHYLGYSPLPGAQLRYLIESEQGLLGALGFGAAAWKVAARDRWIGWERETRERHLGRVLNNARFLVLPWIRVRNLASRVLALAARQVGEDFAERYGERPVLLETFVETPRFRGTCYRAANWQYLGCTQGRGKCDVAHRAALARKDIYVYPLSADFRRALGVEG</sequence>
<evidence type="ECO:0000313" key="2">
    <source>
        <dbReference type="Proteomes" id="UP000748752"/>
    </source>
</evidence>
<accession>A0ABS1CKS2</accession>
<comment type="caution">
    <text evidence="1">The sequence shown here is derived from an EMBL/GenBank/DDBJ whole genome shotgun (WGS) entry which is preliminary data.</text>
</comment>
<name>A0ABS1CKS2_9GAMM</name>
<organism evidence="1 2">
    <name type="scientific">Thiohalocapsa halophila</name>
    <dbReference type="NCBI Taxonomy" id="69359"/>
    <lineage>
        <taxon>Bacteria</taxon>
        <taxon>Pseudomonadati</taxon>
        <taxon>Pseudomonadota</taxon>
        <taxon>Gammaproteobacteria</taxon>
        <taxon>Chromatiales</taxon>
        <taxon>Chromatiaceae</taxon>
        <taxon>Thiohalocapsa</taxon>
    </lineage>
</organism>
<reference evidence="1 2" key="1">
    <citation type="journal article" date="2020" name="Microorganisms">
        <title>Osmotic Adaptation and Compatible Solute Biosynthesis of Phototrophic Bacteria as Revealed from Genome Analyses.</title>
        <authorList>
            <person name="Imhoff J.F."/>
            <person name="Rahn T."/>
            <person name="Kunzel S."/>
            <person name="Keller A."/>
            <person name="Neulinger S.C."/>
        </authorList>
    </citation>
    <scope>NUCLEOTIDE SEQUENCE [LARGE SCALE GENOMIC DNA]</scope>
    <source>
        <strain evidence="1 2">DSM 6210</strain>
    </source>
</reference>
<evidence type="ECO:0008006" key="3">
    <source>
        <dbReference type="Google" id="ProtNLM"/>
    </source>
</evidence>
<dbReference type="Proteomes" id="UP000748752">
    <property type="component" value="Unassembled WGS sequence"/>
</dbReference>
<gene>
    <name evidence="1" type="ORF">CKO31_17165</name>
</gene>
<protein>
    <recommendedName>
        <fullName evidence="3">DUF4338 domain-containing protein</fullName>
    </recommendedName>
</protein>
<evidence type="ECO:0000313" key="1">
    <source>
        <dbReference type="EMBL" id="MBK1632438.1"/>
    </source>
</evidence>
<keyword evidence="2" id="KW-1185">Reference proteome</keyword>
<proteinExistence type="predicted"/>